<reference evidence="2" key="1">
    <citation type="journal article" date="2019" name="Int. J. Syst. Evol. Microbiol.">
        <title>The Global Catalogue of Microorganisms (GCM) 10K type strain sequencing project: providing services to taxonomists for standard genome sequencing and annotation.</title>
        <authorList>
            <consortium name="The Broad Institute Genomics Platform"/>
            <consortium name="The Broad Institute Genome Sequencing Center for Infectious Disease"/>
            <person name="Wu L."/>
            <person name="Ma J."/>
        </authorList>
    </citation>
    <scope>NUCLEOTIDE SEQUENCE [LARGE SCALE GENOMIC DNA]</scope>
    <source>
        <strain evidence="2">JCM 12125</strain>
    </source>
</reference>
<dbReference type="Pfam" id="PF05013">
    <property type="entry name" value="FGase"/>
    <property type="match status" value="1"/>
</dbReference>
<comment type="caution">
    <text evidence="1">The sequence shown here is derived from an EMBL/GenBank/DDBJ whole genome shotgun (WGS) entry which is preliminary data.</text>
</comment>
<evidence type="ECO:0000313" key="1">
    <source>
        <dbReference type="EMBL" id="MFC5345692.1"/>
    </source>
</evidence>
<accession>A0ABW0FY38</accession>
<sequence length="313" mass="33711">MDKPRVRLKIRVALSFDWPYSGVMTPPFDASSPLPETPAAFALTPADGEAGAMVFASPHSGTWRPADMAETAGLSVATLRSAEDVGVDRLIAGAPARGVPILAGTVSRAYVDLNRAPGELDPVLIDGEVEGAPTAKVTAGFGVIPRRAGDGQALYDRRLSLEEAETRLARVHVPYHEALSDLMQAAKARHGLALLIDWHSMPSRATGVGRNRRGVDVVLGDRHGSSCRGATMRRVRALFEAQGWRVGLNAPYAGGYSTERWGRPDEGFQSVQVELNRALYLNEARLEPSADYGRFAKALDRVIAGLSSETWSR</sequence>
<dbReference type="EMBL" id="JBHSLF010000052">
    <property type="protein sequence ID" value="MFC5345692.1"/>
    <property type="molecule type" value="Genomic_DNA"/>
</dbReference>
<dbReference type="SUPFAM" id="SSF53187">
    <property type="entry name" value="Zn-dependent exopeptidases"/>
    <property type="match status" value="1"/>
</dbReference>
<name>A0ABW0FY38_9CAUL</name>
<dbReference type="InterPro" id="IPR007709">
    <property type="entry name" value="N-FG_amidohydro"/>
</dbReference>
<proteinExistence type="predicted"/>
<organism evidence="1 2">
    <name type="scientific">Brevundimonas staleyi</name>
    <dbReference type="NCBI Taxonomy" id="74326"/>
    <lineage>
        <taxon>Bacteria</taxon>
        <taxon>Pseudomonadati</taxon>
        <taxon>Pseudomonadota</taxon>
        <taxon>Alphaproteobacteria</taxon>
        <taxon>Caulobacterales</taxon>
        <taxon>Caulobacteraceae</taxon>
        <taxon>Brevundimonas</taxon>
    </lineage>
</organism>
<evidence type="ECO:0000313" key="2">
    <source>
        <dbReference type="Proteomes" id="UP001596152"/>
    </source>
</evidence>
<protein>
    <submittedName>
        <fullName evidence="1">N-formylglutamate amidohydrolase</fullName>
    </submittedName>
</protein>
<dbReference type="RefSeq" id="WP_374038243.1">
    <property type="nucleotide sequence ID" value="NZ_CP169082.1"/>
</dbReference>
<dbReference type="Proteomes" id="UP001596152">
    <property type="component" value="Unassembled WGS sequence"/>
</dbReference>
<dbReference type="Gene3D" id="3.40.630.40">
    <property type="entry name" value="Zn-dependent exopeptidases"/>
    <property type="match status" value="1"/>
</dbReference>
<gene>
    <name evidence="1" type="ORF">ACFPIE_17395</name>
</gene>
<keyword evidence="2" id="KW-1185">Reference proteome</keyword>